<dbReference type="InterPro" id="IPR052585">
    <property type="entry name" value="Lipid_raft_assoc_Zn_ADH"/>
</dbReference>
<dbReference type="Proteomes" id="UP001220324">
    <property type="component" value="Unassembled WGS sequence"/>
</dbReference>
<dbReference type="EMBL" id="JAQIZZ010000006">
    <property type="protein sequence ID" value="KAJ5538767.1"/>
    <property type="molecule type" value="Genomic_DNA"/>
</dbReference>
<comment type="caution">
    <text evidence="2">The sequence shown here is derived from an EMBL/GenBank/DDBJ whole genome shotgun (WGS) entry which is preliminary data.</text>
</comment>
<dbReference type="Pfam" id="PF08240">
    <property type="entry name" value="ADH_N"/>
    <property type="match status" value="1"/>
</dbReference>
<dbReference type="SMART" id="SM00829">
    <property type="entry name" value="PKS_ER"/>
    <property type="match status" value="1"/>
</dbReference>
<dbReference type="Pfam" id="PF13602">
    <property type="entry name" value="ADH_zinc_N_2"/>
    <property type="match status" value="1"/>
</dbReference>
<dbReference type="Gene3D" id="3.90.180.10">
    <property type="entry name" value="Medium-chain alcohol dehydrogenases, catalytic domain"/>
    <property type="match status" value="1"/>
</dbReference>
<dbReference type="GO" id="GO:0016491">
    <property type="term" value="F:oxidoreductase activity"/>
    <property type="evidence" value="ECO:0007669"/>
    <property type="project" value="InterPro"/>
</dbReference>
<dbReference type="PANTHER" id="PTHR43482">
    <property type="entry name" value="PROTEIN AST1-RELATED"/>
    <property type="match status" value="1"/>
</dbReference>
<proteinExistence type="predicted"/>
<organism evidence="2 3">
    <name type="scientific">Penicillium frequentans</name>
    <dbReference type="NCBI Taxonomy" id="3151616"/>
    <lineage>
        <taxon>Eukaryota</taxon>
        <taxon>Fungi</taxon>
        <taxon>Dikarya</taxon>
        <taxon>Ascomycota</taxon>
        <taxon>Pezizomycotina</taxon>
        <taxon>Eurotiomycetes</taxon>
        <taxon>Eurotiomycetidae</taxon>
        <taxon>Eurotiales</taxon>
        <taxon>Aspergillaceae</taxon>
        <taxon>Penicillium</taxon>
    </lineage>
</organism>
<name>A0AAD6GFG6_9EURO</name>
<dbReference type="InterPro" id="IPR013154">
    <property type="entry name" value="ADH-like_N"/>
</dbReference>
<evidence type="ECO:0000313" key="2">
    <source>
        <dbReference type="EMBL" id="KAJ5538767.1"/>
    </source>
</evidence>
<dbReference type="CDD" id="cd05289">
    <property type="entry name" value="MDR_like_2"/>
    <property type="match status" value="1"/>
</dbReference>
<dbReference type="SUPFAM" id="SSF51735">
    <property type="entry name" value="NAD(P)-binding Rossmann-fold domains"/>
    <property type="match status" value="1"/>
</dbReference>
<dbReference type="InterPro" id="IPR036291">
    <property type="entry name" value="NAD(P)-bd_dom_sf"/>
</dbReference>
<protein>
    <recommendedName>
        <fullName evidence="1">Enoyl reductase (ER) domain-containing protein</fullName>
    </recommendedName>
</protein>
<gene>
    <name evidence="2" type="ORF">N7494_008246</name>
</gene>
<evidence type="ECO:0000313" key="3">
    <source>
        <dbReference type="Proteomes" id="UP001220324"/>
    </source>
</evidence>
<reference evidence="2 3" key="1">
    <citation type="journal article" date="2023" name="IMA Fungus">
        <title>Comparative genomic study of the Penicillium genus elucidates a diverse pangenome and 15 lateral gene transfer events.</title>
        <authorList>
            <person name="Petersen C."/>
            <person name="Sorensen T."/>
            <person name="Nielsen M.R."/>
            <person name="Sondergaard T.E."/>
            <person name="Sorensen J.L."/>
            <person name="Fitzpatrick D.A."/>
            <person name="Frisvad J.C."/>
            <person name="Nielsen K.L."/>
        </authorList>
    </citation>
    <scope>NUCLEOTIDE SEQUENCE [LARGE SCALE GENOMIC DNA]</scope>
    <source>
        <strain evidence="2 3">IBT 35679</strain>
    </source>
</reference>
<accession>A0AAD6GFG6</accession>
<dbReference type="SUPFAM" id="SSF50129">
    <property type="entry name" value="GroES-like"/>
    <property type="match status" value="1"/>
</dbReference>
<dbReference type="Gene3D" id="3.40.50.720">
    <property type="entry name" value="NAD(P)-binding Rossmann-like Domain"/>
    <property type="match status" value="1"/>
</dbReference>
<dbReference type="PANTHER" id="PTHR43482:SF4">
    <property type="entry name" value="ALCOHOL DEHYDROGENASE, PUTATIVE (AFU_ORTHOLOGUE AFUA_7G06260)-RELATED"/>
    <property type="match status" value="1"/>
</dbReference>
<feature type="domain" description="Enoyl reductase (ER)" evidence="1">
    <location>
        <begin position="8"/>
        <end position="315"/>
    </location>
</feature>
<evidence type="ECO:0000259" key="1">
    <source>
        <dbReference type="SMART" id="SM00829"/>
    </source>
</evidence>
<dbReference type="InterPro" id="IPR011032">
    <property type="entry name" value="GroES-like_sf"/>
</dbReference>
<dbReference type="InterPro" id="IPR020843">
    <property type="entry name" value="ER"/>
</dbReference>
<keyword evidence="3" id="KW-1185">Reference proteome</keyword>
<dbReference type="AlphaFoldDB" id="A0AAD6GFG6"/>
<sequence length="325" mass="35211">MKAIQILGDISSPEITTNRSMIEPIPKGSELLVKVHAAGITGDEIIWPEPYATPTRIPGHDISGVIYSTGPDYQGPLRIGHEVFAFLGGDRGQGQADYVICLPSEVAPKPTTLSHAEAAALPIPLLTAWEALVDHGALKTHESGKRVLVTGASGAVGTFAVQFAARAFGVRVIALASSRNHEMLRRLGASEVFDYGIIDWEKKIADVDMVLDTVGGDILKKTWECVKDDGVIVTVGDPAPAWAFGRGQAEECTDHPNVRYVHFIVSPNAEELRKAGEMIDNGSLEKLAVKPFPFDEAKAAWDCARQRNRGHKVVIDFIEEESLSR</sequence>